<dbReference type="EMBL" id="JACMSC010000008">
    <property type="protein sequence ID" value="KAG6512769.1"/>
    <property type="molecule type" value="Genomic_DNA"/>
</dbReference>
<organism evidence="2 3">
    <name type="scientific">Zingiber officinale</name>
    <name type="common">Ginger</name>
    <name type="synonym">Amomum zingiber</name>
    <dbReference type="NCBI Taxonomy" id="94328"/>
    <lineage>
        <taxon>Eukaryota</taxon>
        <taxon>Viridiplantae</taxon>
        <taxon>Streptophyta</taxon>
        <taxon>Embryophyta</taxon>
        <taxon>Tracheophyta</taxon>
        <taxon>Spermatophyta</taxon>
        <taxon>Magnoliopsida</taxon>
        <taxon>Liliopsida</taxon>
        <taxon>Zingiberales</taxon>
        <taxon>Zingiberaceae</taxon>
        <taxon>Zingiber</taxon>
    </lineage>
</organism>
<protein>
    <submittedName>
        <fullName evidence="2">Uncharacterized protein</fullName>
    </submittedName>
</protein>
<gene>
    <name evidence="2" type="ORF">ZIOFF_030898</name>
</gene>
<comment type="caution">
    <text evidence="2">The sequence shown here is derived from an EMBL/GenBank/DDBJ whole genome shotgun (WGS) entry which is preliminary data.</text>
</comment>
<evidence type="ECO:0000256" key="1">
    <source>
        <dbReference type="SAM" id="MobiDB-lite"/>
    </source>
</evidence>
<name>A0A8J5H0I2_ZINOF</name>
<reference evidence="2 3" key="1">
    <citation type="submission" date="2020-08" db="EMBL/GenBank/DDBJ databases">
        <title>Plant Genome Project.</title>
        <authorList>
            <person name="Zhang R.-G."/>
        </authorList>
    </citation>
    <scope>NUCLEOTIDE SEQUENCE [LARGE SCALE GENOMIC DNA]</scope>
    <source>
        <tissue evidence="2">Rhizome</tissue>
    </source>
</reference>
<feature type="compositionally biased region" description="Basic and acidic residues" evidence="1">
    <location>
        <begin position="20"/>
        <end position="29"/>
    </location>
</feature>
<dbReference type="AlphaFoldDB" id="A0A8J5H0I2"/>
<dbReference type="Proteomes" id="UP000734854">
    <property type="component" value="Unassembled WGS sequence"/>
</dbReference>
<dbReference type="PANTHER" id="PTHR34539">
    <property type="entry name" value="T6J4.11 PROTEIN"/>
    <property type="match status" value="1"/>
</dbReference>
<evidence type="ECO:0000313" key="3">
    <source>
        <dbReference type="Proteomes" id="UP000734854"/>
    </source>
</evidence>
<keyword evidence="3" id="KW-1185">Reference proteome</keyword>
<sequence length="233" mass="25727">MEDSGDKKRRRHEGEEEEEGKSPEAKRFRDHEILLDILDDDHAASGDDVASVMKSLEEEISPPSPPAVRGFVAPDQPDLGYLLEASDDELGLPPAASCSSDEGCEASEAAIAVEDGGEFGGVGFGQIWGLDDEIDGYGGFGWGLRPEEMAEDGLVYDGGLFDYADDLYPMSDLGEFSWRDPDSRPDVVVPHYRLTVECLRNMCIRLTRVKAMSVVRLKVTIKISWIRLRDPMT</sequence>
<evidence type="ECO:0000313" key="2">
    <source>
        <dbReference type="EMBL" id="KAG6512769.1"/>
    </source>
</evidence>
<dbReference type="PANTHER" id="PTHR34539:SF19">
    <property type="entry name" value="T6J4.11 PROTEIN"/>
    <property type="match status" value="1"/>
</dbReference>
<proteinExistence type="predicted"/>
<accession>A0A8J5H0I2</accession>
<feature type="region of interest" description="Disordered" evidence="1">
    <location>
        <begin position="1"/>
        <end position="29"/>
    </location>
</feature>